<dbReference type="SUPFAM" id="SSF51905">
    <property type="entry name" value="FAD/NAD(P)-binding domain"/>
    <property type="match status" value="1"/>
</dbReference>
<evidence type="ECO:0000313" key="3">
    <source>
        <dbReference type="EMBL" id="XDV72241.1"/>
    </source>
</evidence>
<dbReference type="InterPro" id="IPR036188">
    <property type="entry name" value="FAD/NAD-bd_sf"/>
</dbReference>
<feature type="domain" description="FAD dependent oxidoreductase" evidence="2">
    <location>
        <begin position="5"/>
        <end position="405"/>
    </location>
</feature>
<dbReference type="InterPro" id="IPR006076">
    <property type="entry name" value="FAD-dep_OxRdtase"/>
</dbReference>
<dbReference type="Gene3D" id="3.50.50.60">
    <property type="entry name" value="FAD/NAD(P)-binding domain"/>
    <property type="match status" value="2"/>
</dbReference>
<reference evidence="3" key="1">
    <citation type="submission" date="2024-07" db="EMBL/GenBank/DDBJ databases">
        <authorList>
            <person name="Li J."/>
            <person name="Wei H."/>
            <person name="Ma J."/>
        </authorList>
    </citation>
    <scope>NUCLEOTIDE SEQUENCE</scope>
    <source>
        <strain evidence="3">AMU7</strain>
    </source>
</reference>
<dbReference type="AlphaFoldDB" id="A0AB39YQT8"/>
<accession>A0AB39YQT8</accession>
<dbReference type="GO" id="GO:0005737">
    <property type="term" value="C:cytoplasm"/>
    <property type="evidence" value="ECO:0007669"/>
    <property type="project" value="TreeGrafter"/>
</dbReference>
<name>A0AB39YQT8_9MICC</name>
<dbReference type="EMBL" id="CP165735">
    <property type="protein sequence ID" value="XDV72241.1"/>
    <property type="molecule type" value="Genomic_DNA"/>
</dbReference>
<evidence type="ECO:0000256" key="1">
    <source>
        <dbReference type="ARBA" id="ARBA00009410"/>
    </source>
</evidence>
<gene>
    <name evidence="3" type="ORF">ABQM86_03380</name>
</gene>
<dbReference type="RefSeq" id="WP_369745924.1">
    <property type="nucleotide sequence ID" value="NZ_CP165735.1"/>
</dbReference>
<dbReference type="PANTHER" id="PTHR13847">
    <property type="entry name" value="SARCOSINE DEHYDROGENASE-RELATED"/>
    <property type="match status" value="1"/>
</dbReference>
<proteinExistence type="inferred from homology"/>
<dbReference type="SUPFAM" id="SSF54373">
    <property type="entry name" value="FAD-linked reductases, C-terminal domain"/>
    <property type="match status" value="1"/>
</dbReference>
<comment type="similarity">
    <text evidence="1">Belongs to the DadA oxidoreductase family.</text>
</comment>
<dbReference type="GO" id="GO:0008718">
    <property type="term" value="F:D-amino-acid dehydrogenase activity"/>
    <property type="evidence" value="ECO:0007669"/>
    <property type="project" value="TreeGrafter"/>
</dbReference>
<dbReference type="GO" id="GO:0005886">
    <property type="term" value="C:plasma membrane"/>
    <property type="evidence" value="ECO:0007669"/>
    <property type="project" value="TreeGrafter"/>
</dbReference>
<dbReference type="PANTHER" id="PTHR13847:SF280">
    <property type="entry name" value="D-AMINO ACID DEHYDROGENASE"/>
    <property type="match status" value="1"/>
</dbReference>
<dbReference type="Gene3D" id="3.30.9.10">
    <property type="entry name" value="D-Amino Acid Oxidase, subunit A, domain 2"/>
    <property type="match status" value="1"/>
</dbReference>
<evidence type="ECO:0000259" key="2">
    <source>
        <dbReference type="Pfam" id="PF01266"/>
    </source>
</evidence>
<protein>
    <submittedName>
        <fullName evidence="3">FAD-dependent oxidoreductase</fullName>
    </submittedName>
</protein>
<dbReference type="GO" id="GO:0055130">
    <property type="term" value="P:D-alanine catabolic process"/>
    <property type="evidence" value="ECO:0007669"/>
    <property type="project" value="TreeGrafter"/>
</dbReference>
<dbReference type="Pfam" id="PF01266">
    <property type="entry name" value="DAO"/>
    <property type="match status" value="1"/>
</dbReference>
<sequence length="422" mass="45130">MEMKLLVVGAGIIGVTTAYELARRGHDVEVVDREAAETLATSDATAGLIAPGHSFAWASPSAPKELLKSIFSADTSIRVKPRLDAELVSWGLKFLRECTGPRAHRNTLAKLRLAQRSQQLFNAMIAGKGMDFRPSTGGVLYLYRDADALERATAHGSIMRENGQAQRIVSREELLQLEPALANSHVRFIGAVHDETDATGNPAIFAAEVRKLCEELGVRFTFDTAIVGIRSDSSPAGVPRVAALRSSQGELVADRFILAGGPESARLARTAGVRLPVYPAKGYSLTAPINEGAPAPGLGGIDERSLVAWSRFGDHLRMSATAEFAGYSQQYARKDFANILKAGKELFPGVLDLSRATYKVGLRPMTPDGPPIIGRAGESNLYINTGHGHLGWTMACGSAEMLADLIDGKPTVLAAEPYAVGR</sequence>
<organism evidence="3">
    <name type="scientific">Paenarthrobacter sp. AMU7</name>
    <dbReference type="NCBI Taxonomy" id="3162492"/>
    <lineage>
        <taxon>Bacteria</taxon>
        <taxon>Bacillati</taxon>
        <taxon>Actinomycetota</taxon>
        <taxon>Actinomycetes</taxon>
        <taxon>Micrococcales</taxon>
        <taxon>Micrococcaceae</taxon>
        <taxon>Paenarthrobacter</taxon>
    </lineage>
</organism>